<dbReference type="PANTHER" id="PTHR10644">
    <property type="entry name" value="DNA REPAIR/RNA PROCESSING CPSF FAMILY"/>
    <property type="match status" value="1"/>
</dbReference>
<reference evidence="2" key="1">
    <citation type="submission" date="2015-11" db="EMBL/GenBank/DDBJ databases">
        <title>De novo transcriptome assembly of four potential Pierce s Disease insect vectors from Arizona vineyards.</title>
        <authorList>
            <person name="Tassone E.E."/>
        </authorList>
    </citation>
    <scope>NUCLEOTIDE SEQUENCE</scope>
</reference>
<dbReference type="Gene3D" id="2.130.10.10">
    <property type="entry name" value="YVTN repeat-like/Quinoprotein amine dehydrogenase"/>
    <property type="match status" value="3"/>
</dbReference>
<dbReference type="EMBL" id="GECZ01022604">
    <property type="protein sequence ID" value="JAS47165.1"/>
    <property type="molecule type" value="Transcribed_RNA"/>
</dbReference>
<dbReference type="Pfam" id="PF10433">
    <property type="entry name" value="Beta-prop_RSE1_1st"/>
    <property type="match status" value="1"/>
</dbReference>
<dbReference type="InterPro" id="IPR050358">
    <property type="entry name" value="RSE1/DDB1/CFT1"/>
</dbReference>
<protein>
    <recommendedName>
        <fullName evidence="1">RSE1/DDB1/CPSF1 first beta-propeller domain-containing protein</fullName>
    </recommendedName>
</protein>
<evidence type="ECO:0000259" key="1">
    <source>
        <dbReference type="Pfam" id="PF10433"/>
    </source>
</evidence>
<name>A0A1B6FAI9_9HEMI</name>
<feature type="domain" description="RSE1/DDB1/CPSF1 first beta-propeller" evidence="1">
    <location>
        <begin position="1"/>
        <end position="232"/>
    </location>
</feature>
<organism evidence="2">
    <name type="scientific">Cuerna arida</name>
    <dbReference type="NCBI Taxonomy" id="1464854"/>
    <lineage>
        <taxon>Eukaryota</taxon>
        <taxon>Metazoa</taxon>
        <taxon>Ecdysozoa</taxon>
        <taxon>Arthropoda</taxon>
        <taxon>Hexapoda</taxon>
        <taxon>Insecta</taxon>
        <taxon>Pterygota</taxon>
        <taxon>Neoptera</taxon>
        <taxon>Paraneoptera</taxon>
        <taxon>Hemiptera</taxon>
        <taxon>Auchenorrhyncha</taxon>
        <taxon>Membracoidea</taxon>
        <taxon>Cicadellidae</taxon>
        <taxon>Cicadellinae</taxon>
        <taxon>Proconiini</taxon>
        <taxon>Cuerna</taxon>
    </lineage>
</organism>
<dbReference type="InterPro" id="IPR018846">
    <property type="entry name" value="Beta-prop_RSE1/DDB1/CPSF1_1st"/>
</dbReference>
<dbReference type="InterPro" id="IPR015943">
    <property type="entry name" value="WD40/YVTN_repeat-like_dom_sf"/>
</dbReference>
<dbReference type="AlphaFoldDB" id="A0A1B6FAI9"/>
<evidence type="ECO:0000313" key="2">
    <source>
        <dbReference type="EMBL" id="JAS47165.1"/>
    </source>
</evidence>
<accession>A0A1B6FAI9</accession>
<proteinExistence type="predicted"/>
<gene>
    <name evidence="2" type="ORF">g.36437</name>
</gene>
<sequence length="304" mass="33857">MVGVDVGFENPLFACLEIDYEEADTDVTGEAVHKTQQTLTFYELDLGLNHVVRKYSEPLEEHANFLVSVPGGNDGPSGVLICSENYLTYKNLGDQHDIRCPIPRRRNDLDDPERGMIFVCSATHKTKSMFFFLAQTEQGDIFKVTLEIDEDMVTEIKLKYFDTVPVATAMCVMKTGFLFVAAEFGNHYLYQIAHLGDDDDEPEFSSAMPLEEGDTFFFAPRPLKNLVLVDEMDSLSPILACQVADLANEDTPQLYMACGRGPRSSIRVLRHGLEVSEMAVSELPGNPNAVWTVKKRVDDVAGLG</sequence>